<name>A0A0F9X6C4_9ZZZZ</name>
<dbReference type="EMBL" id="LAZR01000078">
    <property type="protein sequence ID" value="KKN94461.1"/>
    <property type="molecule type" value="Genomic_DNA"/>
</dbReference>
<accession>A0A0F9X6C4</accession>
<sequence length="165" mass="17656">MLTEKRKSDRAVMASRLAASAESFGAQVTIEPEGSSSISPREVFVSIRGARGLSVTIDFDGRSVQPDIHVVAWHMALDSDACLSDRFGNVNPVHFHKSTAVAEGFDALLAVIARGLIMARDGTAFCPKREAQQVAKNGTAADRAARFAVWRAELAAEGKLKACNV</sequence>
<proteinExistence type="predicted"/>
<gene>
    <name evidence="1" type="ORF">LCGC14_0188090</name>
</gene>
<protein>
    <submittedName>
        <fullName evidence="1">Uncharacterized protein</fullName>
    </submittedName>
</protein>
<comment type="caution">
    <text evidence="1">The sequence shown here is derived from an EMBL/GenBank/DDBJ whole genome shotgun (WGS) entry which is preliminary data.</text>
</comment>
<dbReference type="AlphaFoldDB" id="A0A0F9X6C4"/>
<organism evidence="1">
    <name type="scientific">marine sediment metagenome</name>
    <dbReference type="NCBI Taxonomy" id="412755"/>
    <lineage>
        <taxon>unclassified sequences</taxon>
        <taxon>metagenomes</taxon>
        <taxon>ecological metagenomes</taxon>
    </lineage>
</organism>
<reference evidence="1" key="1">
    <citation type="journal article" date="2015" name="Nature">
        <title>Complex archaea that bridge the gap between prokaryotes and eukaryotes.</title>
        <authorList>
            <person name="Spang A."/>
            <person name="Saw J.H."/>
            <person name="Jorgensen S.L."/>
            <person name="Zaremba-Niedzwiedzka K."/>
            <person name="Martijn J."/>
            <person name="Lind A.E."/>
            <person name="van Eijk R."/>
            <person name="Schleper C."/>
            <person name="Guy L."/>
            <person name="Ettema T.J."/>
        </authorList>
    </citation>
    <scope>NUCLEOTIDE SEQUENCE</scope>
</reference>
<evidence type="ECO:0000313" key="1">
    <source>
        <dbReference type="EMBL" id="KKN94461.1"/>
    </source>
</evidence>